<evidence type="ECO:0000313" key="9">
    <source>
        <dbReference type="EMBL" id="SHK48592.1"/>
    </source>
</evidence>
<dbReference type="GO" id="GO:0005829">
    <property type="term" value="C:cytosol"/>
    <property type="evidence" value="ECO:0007669"/>
    <property type="project" value="TreeGrafter"/>
</dbReference>
<keyword evidence="7" id="KW-0648">Protein biosynthesis</keyword>
<dbReference type="InterPro" id="IPR000924">
    <property type="entry name" value="Glu/Gln-tRNA-synth"/>
</dbReference>
<evidence type="ECO:0000256" key="5">
    <source>
        <dbReference type="ARBA" id="ARBA00022840"/>
    </source>
</evidence>
<protein>
    <submittedName>
        <fullName evidence="9">Glutamyl-tRNA synthetase/glutamyl-Q tRNA(Asp) synthetase</fullName>
    </submittedName>
</protein>
<dbReference type="AlphaFoldDB" id="A0A1M6SV35"/>
<dbReference type="PRINTS" id="PR00987">
    <property type="entry name" value="TRNASYNTHGLU"/>
</dbReference>
<keyword evidence="6 7" id="KW-0030">Aminoacyl-tRNA synthetase</keyword>
<comment type="similarity">
    <text evidence="7">Belongs to the class-I aminoacyl-tRNA synthetase family.</text>
</comment>
<keyword evidence="3 7" id="KW-0547">Nucleotide-binding</keyword>
<evidence type="ECO:0000256" key="7">
    <source>
        <dbReference type="RuleBase" id="RU363037"/>
    </source>
</evidence>
<dbReference type="SUPFAM" id="SSF52374">
    <property type="entry name" value="Nucleotidylyl transferase"/>
    <property type="match status" value="1"/>
</dbReference>
<evidence type="ECO:0000256" key="3">
    <source>
        <dbReference type="ARBA" id="ARBA00022741"/>
    </source>
</evidence>
<sequence length="292" mass="33202">MNPFPFTRFAPSPTGYLHRGHVLSALFVYAAAEHFGYPIRLRIEDHDKSRARQAYIDAIREDLEWLGFSWEAESIQSANENRYLRFFQKLKKENRIYACDCSRKFTFETNPTNSEGEAIYQGHCRHLDLPFTEKNAVRFKTPSTAIEWNDLRLGKFFENPAEQCGDFAIKDRAGQWTYQFAVVADDLEEGIGLVVRGEDLRASTARQIALGQALGRKTPPLFLHHPLICAESGKKLSKREHAASIRGERELGISPEKLLGEVCVQAGLLSSFRLLSVNESILLAKKHLFSKI</sequence>
<reference evidence="10" key="1">
    <citation type="submission" date="2016-11" db="EMBL/GenBank/DDBJ databases">
        <authorList>
            <person name="Varghese N."/>
            <person name="Submissions S."/>
        </authorList>
    </citation>
    <scope>NUCLEOTIDE SEQUENCE [LARGE SCALE GENOMIC DNA]</scope>
    <source>
        <strain evidence="10">UWOS</strain>
    </source>
</reference>
<evidence type="ECO:0000256" key="4">
    <source>
        <dbReference type="ARBA" id="ARBA00022833"/>
    </source>
</evidence>
<accession>A0A1M6SV35</accession>
<gene>
    <name evidence="9" type="ORF">SAMN05720469_10772</name>
</gene>
<feature type="domain" description="Glutamyl/glutaminyl-tRNA synthetase class Ib catalytic" evidence="8">
    <location>
        <begin position="7"/>
        <end position="259"/>
    </location>
</feature>
<dbReference type="PANTHER" id="PTHR43311:SF1">
    <property type="entry name" value="GLUTAMYL-Q TRNA(ASP) SYNTHETASE"/>
    <property type="match status" value="1"/>
</dbReference>
<evidence type="ECO:0000313" key="10">
    <source>
        <dbReference type="Proteomes" id="UP000184275"/>
    </source>
</evidence>
<evidence type="ECO:0000256" key="1">
    <source>
        <dbReference type="ARBA" id="ARBA00022598"/>
    </source>
</evidence>
<dbReference type="EMBL" id="FRAW01000007">
    <property type="protein sequence ID" value="SHK48592.1"/>
    <property type="molecule type" value="Genomic_DNA"/>
</dbReference>
<evidence type="ECO:0000259" key="8">
    <source>
        <dbReference type="Pfam" id="PF00749"/>
    </source>
</evidence>
<dbReference type="Proteomes" id="UP000184275">
    <property type="component" value="Unassembled WGS sequence"/>
</dbReference>
<dbReference type="InterPro" id="IPR049940">
    <property type="entry name" value="GluQ/Sye"/>
</dbReference>
<keyword evidence="1 7" id="KW-0436">Ligase</keyword>
<dbReference type="RefSeq" id="WP_073303252.1">
    <property type="nucleotide sequence ID" value="NZ_FRAW01000007.1"/>
</dbReference>
<dbReference type="GO" id="GO:0005524">
    <property type="term" value="F:ATP binding"/>
    <property type="evidence" value="ECO:0007669"/>
    <property type="project" value="UniProtKB-KW"/>
</dbReference>
<keyword evidence="2" id="KW-0479">Metal-binding</keyword>
<proteinExistence type="inferred from homology"/>
<dbReference type="Gene3D" id="3.40.50.620">
    <property type="entry name" value="HUPs"/>
    <property type="match status" value="1"/>
</dbReference>
<keyword evidence="5 7" id="KW-0067">ATP-binding</keyword>
<dbReference type="GO" id="GO:0006424">
    <property type="term" value="P:glutamyl-tRNA aminoacylation"/>
    <property type="evidence" value="ECO:0007669"/>
    <property type="project" value="TreeGrafter"/>
</dbReference>
<evidence type="ECO:0000256" key="2">
    <source>
        <dbReference type="ARBA" id="ARBA00022723"/>
    </source>
</evidence>
<name>A0A1M6SV35_9BACT</name>
<evidence type="ECO:0000256" key="6">
    <source>
        <dbReference type="ARBA" id="ARBA00023146"/>
    </source>
</evidence>
<dbReference type="PANTHER" id="PTHR43311">
    <property type="entry name" value="GLUTAMATE--TRNA LIGASE"/>
    <property type="match status" value="1"/>
</dbReference>
<dbReference type="InterPro" id="IPR020058">
    <property type="entry name" value="Glu/Gln-tRNA-synth_Ib_cat-dom"/>
</dbReference>
<dbReference type="Pfam" id="PF00749">
    <property type="entry name" value="tRNA-synt_1c"/>
    <property type="match status" value="1"/>
</dbReference>
<dbReference type="InterPro" id="IPR014729">
    <property type="entry name" value="Rossmann-like_a/b/a_fold"/>
</dbReference>
<keyword evidence="4" id="KW-0862">Zinc</keyword>
<organism evidence="9 10">
    <name type="scientific">Fibrobacter intestinalis</name>
    <dbReference type="NCBI Taxonomy" id="28122"/>
    <lineage>
        <taxon>Bacteria</taxon>
        <taxon>Pseudomonadati</taxon>
        <taxon>Fibrobacterota</taxon>
        <taxon>Fibrobacteria</taxon>
        <taxon>Fibrobacterales</taxon>
        <taxon>Fibrobacteraceae</taxon>
        <taxon>Fibrobacter</taxon>
    </lineage>
</organism>
<keyword evidence="10" id="KW-1185">Reference proteome</keyword>
<dbReference type="GO" id="GO:0004818">
    <property type="term" value="F:glutamate-tRNA ligase activity"/>
    <property type="evidence" value="ECO:0007669"/>
    <property type="project" value="TreeGrafter"/>
</dbReference>